<evidence type="ECO:0000256" key="2">
    <source>
        <dbReference type="ARBA" id="ARBA00023125"/>
    </source>
</evidence>
<dbReference type="PROSITE" id="PS50042">
    <property type="entry name" value="CNMP_BINDING_3"/>
    <property type="match status" value="1"/>
</dbReference>
<dbReference type="Proteomes" id="UP000809273">
    <property type="component" value="Unassembled WGS sequence"/>
</dbReference>
<dbReference type="EMBL" id="JAFGIX010000010">
    <property type="protein sequence ID" value="MBN1572038.1"/>
    <property type="molecule type" value="Genomic_DNA"/>
</dbReference>
<evidence type="ECO:0000256" key="1">
    <source>
        <dbReference type="ARBA" id="ARBA00023015"/>
    </source>
</evidence>
<dbReference type="InterPro" id="IPR050397">
    <property type="entry name" value="Env_Response_Regulators"/>
</dbReference>
<dbReference type="InterPro" id="IPR012318">
    <property type="entry name" value="HTH_CRP"/>
</dbReference>
<dbReference type="InterPro" id="IPR000595">
    <property type="entry name" value="cNMP-bd_dom"/>
</dbReference>
<dbReference type="GO" id="GO:0003700">
    <property type="term" value="F:DNA-binding transcription factor activity"/>
    <property type="evidence" value="ECO:0007669"/>
    <property type="project" value="TreeGrafter"/>
</dbReference>
<dbReference type="GO" id="GO:0003677">
    <property type="term" value="F:DNA binding"/>
    <property type="evidence" value="ECO:0007669"/>
    <property type="project" value="UniProtKB-KW"/>
</dbReference>
<comment type="caution">
    <text evidence="7">The sequence shown here is derived from an EMBL/GenBank/DDBJ whole genome shotgun (WGS) entry which is preliminary data.</text>
</comment>
<feature type="domain" description="HTH crp-type" evidence="6">
    <location>
        <begin position="128"/>
        <end position="199"/>
    </location>
</feature>
<dbReference type="InterPro" id="IPR036390">
    <property type="entry name" value="WH_DNA-bd_sf"/>
</dbReference>
<reference evidence="7" key="1">
    <citation type="journal article" date="2021" name="Environ. Microbiol.">
        <title>Genomic characterization of three novel Desulfobacterota classes expand the metabolic and phylogenetic diversity of the phylum.</title>
        <authorList>
            <person name="Murphy C.L."/>
            <person name="Biggerstaff J."/>
            <person name="Eichhorn A."/>
            <person name="Ewing E."/>
            <person name="Shahan R."/>
            <person name="Soriano D."/>
            <person name="Stewart S."/>
            <person name="VanMol K."/>
            <person name="Walker R."/>
            <person name="Walters P."/>
            <person name="Elshahed M.S."/>
            <person name="Youssef N.H."/>
        </authorList>
    </citation>
    <scope>NUCLEOTIDE SEQUENCE</scope>
    <source>
        <strain evidence="7">Zod_Metabat.24</strain>
    </source>
</reference>
<dbReference type="SUPFAM" id="SSF46785">
    <property type="entry name" value="Winged helix' DNA-binding domain"/>
    <property type="match status" value="1"/>
</dbReference>
<dbReference type="CDD" id="cd00038">
    <property type="entry name" value="CAP_ED"/>
    <property type="match status" value="1"/>
</dbReference>
<dbReference type="InterPro" id="IPR014710">
    <property type="entry name" value="RmlC-like_jellyroll"/>
</dbReference>
<evidence type="ECO:0000259" key="5">
    <source>
        <dbReference type="PROSITE" id="PS50042"/>
    </source>
</evidence>
<sequence length="218" mass="24922">MTEQDLLLQKFGREFIKGTILFKEGDTQSKEMYVIHKGKVKISKNIGDKETVLANFGPGEFFGEMATLSNMPRSATAEVIEDSLMLVIDPKTFETMIKNNNEVALRMIKKLADRLQETDKRIEILMIKDSNSRVIHTLERLIELEGVEKNNGFVVNITLNELYDKAGVNVEHAAEIIEKLQKAKIIEISDKEIFVASKDKLKQFLEFLILREQFGDLD</sequence>
<dbReference type="PANTHER" id="PTHR24567:SF74">
    <property type="entry name" value="HTH-TYPE TRANSCRIPTIONAL REGULATOR ARCR"/>
    <property type="match status" value="1"/>
</dbReference>
<dbReference type="InterPro" id="IPR018490">
    <property type="entry name" value="cNMP-bd_dom_sf"/>
</dbReference>
<protein>
    <submittedName>
        <fullName evidence="7">Crp/Fnr family transcriptional regulator</fullName>
    </submittedName>
</protein>
<keyword evidence="1" id="KW-0805">Transcription regulation</keyword>
<dbReference type="GO" id="GO:0005829">
    <property type="term" value="C:cytosol"/>
    <property type="evidence" value="ECO:0007669"/>
    <property type="project" value="TreeGrafter"/>
</dbReference>
<evidence type="ECO:0000256" key="3">
    <source>
        <dbReference type="ARBA" id="ARBA00023163"/>
    </source>
</evidence>
<name>A0A9D8KDA7_9DELT</name>
<feature type="domain" description="Cyclic nucleotide-binding" evidence="5">
    <location>
        <begin position="30"/>
        <end position="114"/>
    </location>
</feature>
<dbReference type="SMART" id="SM00100">
    <property type="entry name" value="cNMP"/>
    <property type="match status" value="1"/>
</dbReference>
<keyword evidence="3" id="KW-0804">Transcription</keyword>
<evidence type="ECO:0000259" key="6">
    <source>
        <dbReference type="PROSITE" id="PS51063"/>
    </source>
</evidence>
<dbReference type="AlphaFoldDB" id="A0A9D8KDA7"/>
<gene>
    <name evidence="7" type="ORF">JW984_02460</name>
</gene>
<proteinExistence type="predicted"/>
<dbReference type="SUPFAM" id="SSF51206">
    <property type="entry name" value="cAMP-binding domain-like"/>
    <property type="match status" value="1"/>
</dbReference>
<reference evidence="7" key="2">
    <citation type="submission" date="2021-01" db="EMBL/GenBank/DDBJ databases">
        <authorList>
            <person name="Hahn C.R."/>
            <person name="Youssef N.H."/>
            <person name="Elshahed M."/>
        </authorList>
    </citation>
    <scope>NUCLEOTIDE SEQUENCE</scope>
    <source>
        <strain evidence="7">Zod_Metabat.24</strain>
    </source>
</reference>
<dbReference type="Pfam" id="PF00027">
    <property type="entry name" value="cNMP_binding"/>
    <property type="match status" value="1"/>
</dbReference>
<accession>A0A9D8KDA7</accession>
<keyword evidence="2" id="KW-0238">DNA-binding</keyword>
<evidence type="ECO:0000313" key="8">
    <source>
        <dbReference type="Proteomes" id="UP000809273"/>
    </source>
</evidence>
<keyword evidence="4" id="KW-0175">Coiled coil</keyword>
<organism evidence="7 8">
    <name type="scientific">Candidatus Zymogenus saltonus</name>
    <dbReference type="NCBI Taxonomy" id="2844893"/>
    <lineage>
        <taxon>Bacteria</taxon>
        <taxon>Deltaproteobacteria</taxon>
        <taxon>Candidatus Zymogenia</taxon>
        <taxon>Candidatus Zymogeniales</taxon>
        <taxon>Candidatus Zymogenaceae</taxon>
        <taxon>Candidatus Zymogenus</taxon>
    </lineage>
</organism>
<feature type="coiled-coil region" evidence="4">
    <location>
        <begin position="101"/>
        <end position="128"/>
    </location>
</feature>
<dbReference type="Gene3D" id="2.60.120.10">
    <property type="entry name" value="Jelly Rolls"/>
    <property type="match status" value="1"/>
</dbReference>
<dbReference type="PANTHER" id="PTHR24567">
    <property type="entry name" value="CRP FAMILY TRANSCRIPTIONAL REGULATORY PROTEIN"/>
    <property type="match status" value="1"/>
</dbReference>
<dbReference type="PROSITE" id="PS51063">
    <property type="entry name" value="HTH_CRP_2"/>
    <property type="match status" value="1"/>
</dbReference>
<evidence type="ECO:0000313" key="7">
    <source>
        <dbReference type="EMBL" id="MBN1572038.1"/>
    </source>
</evidence>
<evidence type="ECO:0000256" key="4">
    <source>
        <dbReference type="SAM" id="Coils"/>
    </source>
</evidence>